<proteinExistence type="predicted"/>
<feature type="region of interest" description="Disordered" evidence="1">
    <location>
        <begin position="33"/>
        <end position="82"/>
    </location>
</feature>
<accession>J3N0T3</accession>
<evidence type="ECO:0000256" key="1">
    <source>
        <dbReference type="SAM" id="MobiDB-lite"/>
    </source>
</evidence>
<dbReference type="HOGENOM" id="CLU_2561974_0_0_1"/>
<protein>
    <submittedName>
        <fullName evidence="2">Uncharacterized protein</fullName>
    </submittedName>
</protein>
<evidence type="ECO:0000313" key="2">
    <source>
        <dbReference type="EnsemblPlants" id="OB10G11310.1"/>
    </source>
</evidence>
<dbReference type="AlphaFoldDB" id="J3N0T3"/>
<dbReference type="Gramene" id="OB10G11310.1">
    <property type="protein sequence ID" value="OB10G11310.1"/>
    <property type="gene ID" value="OB10G11310"/>
</dbReference>
<evidence type="ECO:0000313" key="3">
    <source>
        <dbReference type="Proteomes" id="UP000006038"/>
    </source>
</evidence>
<reference evidence="2" key="1">
    <citation type="journal article" date="2013" name="Nat. Commun.">
        <title>Whole-genome sequencing of Oryza brachyantha reveals mechanisms underlying Oryza genome evolution.</title>
        <authorList>
            <person name="Chen J."/>
            <person name="Huang Q."/>
            <person name="Gao D."/>
            <person name="Wang J."/>
            <person name="Lang Y."/>
            <person name="Liu T."/>
            <person name="Li B."/>
            <person name="Bai Z."/>
            <person name="Luis Goicoechea J."/>
            <person name="Liang C."/>
            <person name="Chen C."/>
            <person name="Zhang W."/>
            <person name="Sun S."/>
            <person name="Liao Y."/>
            <person name="Zhang X."/>
            <person name="Yang L."/>
            <person name="Song C."/>
            <person name="Wang M."/>
            <person name="Shi J."/>
            <person name="Liu G."/>
            <person name="Liu J."/>
            <person name="Zhou H."/>
            <person name="Zhou W."/>
            <person name="Yu Q."/>
            <person name="An N."/>
            <person name="Chen Y."/>
            <person name="Cai Q."/>
            <person name="Wang B."/>
            <person name="Liu B."/>
            <person name="Min J."/>
            <person name="Huang Y."/>
            <person name="Wu H."/>
            <person name="Li Z."/>
            <person name="Zhang Y."/>
            <person name="Yin Y."/>
            <person name="Song W."/>
            <person name="Jiang J."/>
            <person name="Jackson S.A."/>
            <person name="Wing R.A."/>
            <person name="Wang J."/>
            <person name="Chen M."/>
        </authorList>
    </citation>
    <scope>NUCLEOTIDE SEQUENCE [LARGE SCALE GENOMIC DNA]</scope>
    <source>
        <strain evidence="2">cv. IRGC 101232</strain>
    </source>
</reference>
<keyword evidence="3" id="KW-1185">Reference proteome</keyword>
<organism evidence="2">
    <name type="scientific">Oryza brachyantha</name>
    <name type="common">malo sina</name>
    <dbReference type="NCBI Taxonomy" id="4533"/>
    <lineage>
        <taxon>Eukaryota</taxon>
        <taxon>Viridiplantae</taxon>
        <taxon>Streptophyta</taxon>
        <taxon>Embryophyta</taxon>
        <taxon>Tracheophyta</taxon>
        <taxon>Spermatophyta</taxon>
        <taxon>Magnoliopsida</taxon>
        <taxon>Liliopsida</taxon>
        <taxon>Poales</taxon>
        <taxon>Poaceae</taxon>
        <taxon>BOP clade</taxon>
        <taxon>Oryzoideae</taxon>
        <taxon>Oryzeae</taxon>
        <taxon>Oryzinae</taxon>
        <taxon>Oryza</taxon>
    </lineage>
</organism>
<dbReference type="EnsemblPlants" id="OB10G11310.1">
    <property type="protein sequence ID" value="OB10G11310.1"/>
    <property type="gene ID" value="OB10G11310"/>
</dbReference>
<feature type="compositionally biased region" description="Pro residues" evidence="1">
    <location>
        <begin position="44"/>
        <end position="61"/>
    </location>
</feature>
<sequence>MTCGPRVGPDKAGRRTTDCRWRGSDDVAVAAWGALVPRRRPPGTRQPPPPPPPARRQPPSSPARGRLLRHRHCRTEREGGSE</sequence>
<dbReference type="Proteomes" id="UP000006038">
    <property type="component" value="Chromosome 10"/>
</dbReference>
<reference evidence="2" key="2">
    <citation type="submission" date="2013-04" db="UniProtKB">
        <authorList>
            <consortium name="EnsemblPlants"/>
        </authorList>
    </citation>
    <scope>IDENTIFICATION</scope>
</reference>
<name>J3N0T3_ORYBR</name>